<dbReference type="OrthoDB" id="9777711at2"/>
<gene>
    <name evidence="4" type="primary">paaG</name>
    <name evidence="4" type="ORF">EKD16_03890</name>
</gene>
<dbReference type="Gene3D" id="1.10.12.10">
    <property type="entry name" value="Lyase 2-enoyl-coa Hydratase, Chain A, domain 2"/>
    <property type="match status" value="1"/>
</dbReference>
<protein>
    <submittedName>
        <fullName evidence="4">1,2-epoxyphenylacetyl-CoA isomerase</fullName>
        <ecNumber evidence="4">5.3.3.18</ecNumber>
    </submittedName>
</protein>
<dbReference type="SUPFAM" id="SSF52096">
    <property type="entry name" value="ClpP/crotonase"/>
    <property type="match status" value="1"/>
</dbReference>
<dbReference type="EMBL" id="CP036455">
    <property type="protein sequence ID" value="QBI52588.1"/>
    <property type="molecule type" value="Genomic_DNA"/>
</dbReference>
<dbReference type="InterPro" id="IPR029045">
    <property type="entry name" value="ClpP/crotonase-like_dom_sf"/>
</dbReference>
<sequence>MSESDTAGTADSRDTAGNGDSGAESAEDTAVGYELADGVATIRLNRPDALNSLTVETKEALLAAIERAKGDTRARAVLLTGSGKAFSAGQDLREHAENLNEGRGLDRTVRDHYNPIILGLVRMPKPVVAAVNGTAAGAGASIALACDLRVAAERASFLMAFANVGLGADSGASWTLPRLVGHARAMEMLMLAEPVPAARALEIGLVSKVVPDAELEDSARELAVRLAQGPTVAYAAIKAELTFGSGLDLVNALEMEAGLQDQCAETADHLNATLAFLNKEQPDFEGH</sequence>
<evidence type="ECO:0000256" key="1">
    <source>
        <dbReference type="ARBA" id="ARBA00005254"/>
    </source>
</evidence>
<dbReference type="EC" id="5.3.3.18" evidence="4"/>
<dbReference type="CDD" id="cd06558">
    <property type="entry name" value="crotonase-like"/>
    <property type="match status" value="1"/>
</dbReference>
<dbReference type="KEGG" id="strr:EKD16_03890"/>
<evidence type="ECO:0000256" key="3">
    <source>
        <dbReference type="SAM" id="MobiDB-lite"/>
    </source>
</evidence>
<proteinExistence type="inferred from homology"/>
<keyword evidence="5" id="KW-1185">Reference proteome</keyword>
<evidence type="ECO:0000256" key="2">
    <source>
        <dbReference type="RuleBase" id="RU003707"/>
    </source>
</evidence>
<dbReference type="AlphaFoldDB" id="A0A4P6PWN1"/>
<reference evidence="4 5" key="1">
    <citation type="submission" date="2019-02" db="EMBL/GenBank/DDBJ databases">
        <authorList>
            <person name="Khodamoradi S."/>
            <person name="Hahnke R.L."/>
            <person name="Kaempfer P."/>
            <person name="Schumann P."/>
            <person name="Rohde M."/>
            <person name="Steinert M."/>
            <person name="Luzhetskyy A."/>
            <person name="Wink J."/>
            <person name="Ruckert C."/>
        </authorList>
    </citation>
    <scope>NUCLEOTIDE SEQUENCE [LARGE SCALE GENOMIC DNA]</scope>
    <source>
        <strain evidence="4 5">M2</strain>
    </source>
</reference>
<dbReference type="PANTHER" id="PTHR43459">
    <property type="entry name" value="ENOYL-COA HYDRATASE"/>
    <property type="match status" value="1"/>
</dbReference>
<keyword evidence="4" id="KW-0413">Isomerase</keyword>
<dbReference type="GO" id="GO:0016853">
    <property type="term" value="F:isomerase activity"/>
    <property type="evidence" value="ECO:0007669"/>
    <property type="project" value="UniProtKB-KW"/>
</dbReference>
<evidence type="ECO:0000313" key="5">
    <source>
        <dbReference type="Proteomes" id="UP000292235"/>
    </source>
</evidence>
<organism evidence="4 5">
    <name type="scientific">Streptomonospora litoralis</name>
    <dbReference type="NCBI Taxonomy" id="2498135"/>
    <lineage>
        <taxon>Bacteria</taxon>
        <taxon>Bacillati</taxon>
        <taxon>Actinomycetota</taxon>
        <taxon>Actinomycetes</taxon>
        <taxon>Streptosporangiales</taxon>
        <taxon>Nocardiopsidaceae</taxon>
        <taxon>Streptomonospora</taxon>
    </lineage>
</organism>
<dbReference type="Proteomes" id="UP000292235">
    <property type="component" value="Chromosome"/>
</dbReference>
<name>A0A4P6PWN1_9ACTN</name>
<feature type="region of interest" description="Disordered" evidence="3">
    <location>
        <begin position="1"/>
        <end position="29"/>
    </location>
</feature>
<dbReference type="InterPro" id="IPR001753">
    <property type="entry name" value="Enoyl-CoA_hydra/iso"/>
</dbReference>
<dbReference type="PANTHER" id="PTHR43459:SF1">
    <property type="entry name" value="EG:BACN32G11.4 PROTEIN"/>
    <property type="match status" value="1"/>
</dbReference>
<dbReference type="Gene3D" id="3.90.226.10">
    <property type="entry name" value="2-enoyl-CoA Hydratase, Chain A, domain 1"/>
    <property type="match status" value="1"/>
</dbReference>
<dbReference type="InterPro" id="IPR018376">
    <property type="entry name" value="Enoyl-CoA_hyd/isom_CS"/>
</dbReference>
<dbReference type="PROSITE" id="PS00166">
    <property type="entry name" value="ENOYL_COA_HYDRATASE"/>
    <property type="match status" value="1"/>
</dbReference>
<dbReference type="InterPro" id="IPR014748">
    <property type="entry name" value="Enoyl-CoA_hydra_C"/>
</dbReference>
<accession>A0A4P6PWN1</accession>
<dbReference type="Pfam" id="PF00378">
    <property type="entry name" value="ECH_1"/>
    <property type="match status" value="1"/>
</dbReference>
<evidence type="ECO:0000313" key="4">
    <source>
        <dbReference type="EMBL" id="QBI52588.1"/>
    </source>
</evidence>
<comment type="similarity">
    <text evidence="1 2">Belongs to the enoyl-CoA hydratase/isomerase family.</text>
</comment>